<dbReference type="RefSeq" id="WP_161340667.1">
    <property type="nucleotide sequence ID" value="NZ_JBHSDG010000003.1"/>
</dbReference>
<dbReference type="Pfam" id="PF02021">
    <property type="entry name" value="UPF0102"/>
    <property type="match status" value="1"/>
</dbReference>
<comment type="similarity">
    <text evidence="1 2">Belongs to the UPF0102 family.</text>
</comment>
<gene>
    <name evidence="3" type="ORF">GQF03_17905</name>
</gene>
<reference evidence="3 4" key="1">
    <citation type="journal article" date="2014" name="Int. J. Syst. Evol. Microbiol.">
        <title>Sneathiella chungangensis sp. nov., isolated from a marine sand, and emended description of the genus Sneathiella.</title>
        <authorList>
            <person name="Siamphan C."/>
            <person name="Kim H."/>
            <person name="Lee J.S."/>
            <person name="Kim W."/>
        </authorList>
    </citation>
    <scope>NUCLEOTIDE SEQUENCE [LARGE SCALE GENOMIC DNA]</scope>
    <source>
        <strain evidence="3 4">KCTC 32476</strain>
    </source>
</reference>
<dbReference type="PANTHER" id="PTHR34039:SF1">
    <property type="entry name" value="UPF0102 PROTEIN YRAN"/>
    <property type="match status" value="1"/>
</dbReference>
<evidence type="ECO:0000313" key="4">
    <source>
        <dbReference type="Proteomes" id="UP000445696"/>
    </source>
</evidence>
<dbReference type="Proteomes" id="UP000445696">
    <property type="component" value="Unassembled WGS sequence"/>
</dbReference>
<name>A0A845MR90_9PROT</name>
<dbReference type="InterPro" id="IPR003509">
    <property type="entry name" value="UPF0102_YraN-like"/>
</dbReference>
<comment type="caution">
    <text evidence="3">The sequence shown here is derived from an EMBL/GenBank/DDBJ whole genome shotgun (WGS) entry which is preliminary data.</text>
</comment>
<proteinExistence type="inferred from homology"/>
<dbReference type="HAMAP" id="MF_00048">
    <property type="entry name" value="UPF0102"/>
    <property type="match status" value="1"/>
</dbReference>
<evidence type="ECO:0000256" key="1">
    <source>
        <dbReference type="ARBA" id="ARBA00006738"/>
    </source>
</evidence>
<dbReference type="EMBL" id="WTVA01000015">
    <property type="protein sequence ID" value="MZR24214.1"/>
    <property type="molecule type" value="Genomic_DNA"/>
</dbReference>
<dbReference type="GO" id="GO:0003676">
    <property type="term" value="F:nucleic acid binding"/>
    <property type="evidence" value="ECO:0007669"/>
    <property type="project" value="InterPro"/>
</dbReference>
<dbReference type="OrthoDB" id="9812968at2"/>
<evidence type="ECO:0000256" key="2">
    <source>
        <dbReference type="HAMAP-Rule" id="MF_00048"/>
    </source>
</evidence>
<dbReference type="Gene3D" id="3.40.1350.10">
    <property type="match status" value="1"/>
</dbReference>
<dbReference type="PANTHER" id="PTHR34039">
    <property type="entry name" value="UPF0102 PROTEIN YRAN"/>
    <property type="match status" value="1"/>
</dbReference>
<dbReference type="InterPro" id="IPR011335">
    <property type="entry name" value="Restrct_endonuc-II-like"/>
</dbReference>
<organism evidence="3 4">
    <name type="scientific">Sneathiella chungangensis</name>
    <dbReference type="NCBI Taxonomy" id="1418234"/>
    <lineage>
        <taxon>Bacteria</taxon>
        <taxon>Pseudomonadati</taxon>
        <taxon>Pseudomonadota</taxon>
        <taxon>Alphaproteobacteria</taxon>
        <taxon>Sneathiellales</taxon>
        <taxon>Sneathiellaceae</taxon>
        <taxon>Sneathiella</taxon>
    </lineage>
</organism>
<protein>
    <recommendedName>
        <fullName evidence="2">UPF0102 protein GQF03_17905</fullName>
    </recommendedName>
</protein>
<accession>A0A845MR90</accession>
<dbReference type="AlphaFoldDB" id="A0A845MR90"/>
<keyword evidence="4" id="KW-1185">Reference proteome</keyword>
<dbReference type="InterPro" id="IPR011856">
    <property type="entry name" value="tRNA_endonuc-like_dom_sf"/>
</dbReference>
<dbReference type="SUPFAM" id="SSF52980">
    <property type="entry name" value="Restriction endonuclease-like"/>
    <property type="match status" value="1"/>
</dbReference>
<dbReference type="NCBIfam" id="NF009151">
    <property type="entry name" value="PRK12497.1-5"/>
    <property type="match status" value="1"/>
</dbReference>
<sequence>MAHPSKDALKRKRRRAYIRGRWAEFLGAGLLRLKGYHIVARGYRKPFGEIDIIARRGDLLIAVEVKARARITDAADAISAKQRRRISRALEAFVMERPKFNGLNVRFDVLLVTSAWRLPHHVVAAWE</sequence>
<evidence type="ECO:0000313" key="3">
    <source>
        <dbReference type="EMBL" id="MZR24214.1"/>
    </source>
</evidence>